<evidence type="ECO:0000313" key="3">
    <source>
        <dbReference type="Proteomes" id="UP001178461"/>
    </source>
</evidence>
<sequence>MADGAPLSLRRPRGFLSAGREPPPSAAPGASPPRPSPSSAGLWRGLDMAASESPFRAQPSGDSNSGLPASPANPEPRKLISDLGRIPVCVKTCSLYWPLEVEVRAMSRNICLLKVDEFSMTNFLHVSSTSSSFFEADDSIELLPLTPWVLAGSFKSREKLGLCQSSHPTLICSELHTIGYSSPE</sequence>
<organism evidence="2 3">
    <name type="scientific">Podarcis lilfordi</name>
    <name type="common">Lilford's wall lizard</name>
    <dbReference type="NCBI Taxonomy" id="74358"/>
    <lineage>
        <taxon>Eukaryota</taxon>
        <taxon>Metazoa</taxon>
        <taxon>Chordata</taxon>
        <taxon>Craniata</taxon>
        <taxon>Vertebrata</taxon>
        <taxon>Euteleostomi</taxon>
        <taxon>Lepidosauria</taxon>
        <taxon>Squamata</taxon>
        <taxon>Bifurcata</taxon>
        <taxon>Unidentata</taxon>
        <taxon>Episquamata</taxon>
        <taxon>Laterata</taxon>
        <taxon>Lacertibaenia</taxon>
        <taxon>Lacertidae</taxon>
        <taxon>Podarcis</taxon>
    </lineage>
</organism>
<evidence type="ECO:0000256" key="1">
    <source>
        <dbReference type="SAM" id="MobiDB-lite"/>
    </source>
</evidence>
<dbReference type="EMBL" id="OX395136">
    <property type="protein sequence ID" value="CAI5787978.1"/>
    <property type="molecule type" value="Genomic_DNA"/>
</dbReference>
<keyword evidence="3" id="KW-1185">Reference proteome</keyword>
<reference evidence="2" key="1">
    <citation type="submission" date="2022-12" db="EMBL/GenBank/DDBJ databases">
        <authorList>
            <person name="Alioto T."/>
            <person name="Alioto T."/>
            <person name="Gomez Garrido J."/>
        </authorList>
    </citation>
    <scope>NUCLEOTIDE SEQUENCE</scope>
</reference>
<protein>
    <submittedName>
        <fullName evidence="2">Uncharacterized protein</fullName>
    </submittedName>
</protein>
<evidence type="ECO:0000313" key="2">
    <source>
        <dbReference type="EMBL" id="CAI5787978.1"/>
    </source>
</evidence>
<dbReference type="Proteomes" id="UP001178461">
    <property type="component" value="Chromosome 11"/>
</dbReference>
<feature type="region of interest" description="Disordered" evidence="1">
    <location>
        <begin position="1"/>
        <end position="78"/>
    </location>
</feature>
<gene>
    <name evidence="2" type="ORF">PODLI_1B038925</name>
</gene>
<feature type="compositionally biased region" description="Pro residues" evidence="1">
    <location>
        <begin position="21"/>
        <end position="36"/>
    </location>
</feature>
<proteinExistence type="predicted"/>
<name>A0AA35L2J3_9SAUR</name>
<accession>A0AA35L2J3</accession>
<dbReference type="AlphaFoldDB" id="A0AA35L2J3"/>